<evidence type="ECO:0000313" key="2">
    <source>
        <dbReference type="Proteomes" id="UP000324222"/>
    </source>
</evidence>
<accession>A0A5B7JKU1</accession>
<dbReference type="AlphaFoldDB" id="A0A5B7JKU1"/>
<dbReference type="Proteomes" id="UP000324222">
    <property type="component" value="Unassembled WGS sequence"/>
</dbReference>
<organism evidence="1 2">
    <name type="scientific">Portunus trituberculatus</name>
    <name type="common">Swimming crab</name>
    <name type="synonym">Neptunus trituberculatus</name>
    <dbReference type="NCBI Taxonomy" id="210409"/>
    <lineage>
        <taxon>Eukaryota</taxon>
        <taxon>Metazoa</taxon>
        <taxon>Ecdysozoa</taxon>
        <taxon>Arthropoda</taxon>
        <taxon>Crustacea</taxon>
        <taxon>Multicrustacea</taxon>
        <taxon>Malacostraca</taxon>
        <taxon>Eumalacostraca</taxon>
        <taxon>Eucarida</taxon>
        <taxon>Decapoda</taxon>
        <taxon>Pleocyemata</taxon>
        <taxon>Brachyura</taxon>
        <taxon>Eubrachyura</taxon>
        <taxon>Portunoidea</taxon>
        <taxon>Portunidae</taxon>
        <taxon>Portuninae</taxon>
        <taxon>Portunus</taxon>
    </lineage>
</organism>
<reference evidence="1 2" key="1">
    <citation type="submission" date="2019-05" db="EMBL/GenBank/DDBJ databases">
        <title>Another draft genome of Portunus trituberculatus and its Hox gene families provides insights of decapod evolution.</title>
        <authorList>
            <person name="Jeong J.-H."/>
            <person name="Song I."/>
            <person name="Kim S."/>
            <person name="Choi T."/>
            <person name="Kim D."/>
            <person name="Ryu S."/>
            <person name="Kim W."/>
        </authorList>
    </citation>
    <scope>NUCLEOTIDE SEQUENCE [LARGE SCALE GENOMIC DNA]</scope>
    <source>
        <tissue evidence="1">Muscle</tissue>
    </source>
</reference>
<dbReference type="EMBL" id="VSRR010109511">
    <property type="protein sequence ID" value="MPC97340.1"/>
    <property type="molecule type" value="Genomic_DNA"/>
</dbReference>
<gene>
    <name evidence="1" type="ORF">E2C01_092651</name>
</gene>
<comment type="caution">
    <text evidence="1">The sequence shown here is derived from an EMBL/GenBank/DDBJ whole genome shotgun (WGS) entry which is preliminary data.</text>
</comment>
<sequence>MLCGKPKYATTSTKTDITTTTITTTTLHHSTRRRMVVVVRWRDVFNGVRGQQLSPIVNFT</sequence>
<keyword evidence="2" id="KW-1185">Reference proteome</keyword>
<protein>
    <submittedName>
        <fullName evidence="1">Uncharacterized protein</fullName>
    </submittedName>
</protein>
<name>A0A5B7JKU1_PORTR</name>
<proteinExistence type="predicted"/>
<evidence type="ECO:0000313" key="1">
    <source>
        <dbReference type="EMBL" id="MPC97340.1"/>
    </source>
</evidence>